<organism evidence="1 2">
    <name type="scientific">Bacillus salipaludis</name>
    <dbReference type="NCBI Taxonomy" id="2547811"/>
    <lineage>
        <taxon>Bacteria</taxon>
        <taxon>Bacillati</taxon>
        <taxon>Bacillota</taxon>
        <taxon>Bacilli</taxon>
        <taxon>Bacillales</taxon>
        <taxon>Bacillaceae</taxon>
        <taxon>Bacillus</taxon>
    </lineage>
</organism>
<accession>A0AA90TVC1</accession>
<gene>
    <name evidence="1" type="ORF">RCG21_01195</name>
</gene>
<comment type="caution">
    <text evidence="1">The sequence shown here is derived from an EMBL/GenBank/DDBJ whole genome shotgun (WGS) entry which is preliminary data.</text>
</comment>
<dbReference type="RefSeq" id="WP_308912796.1">
    <property type="nucleotide sequence ID" value="NZ_JAVGVR010000001.1"/>
</dbReference>
<proteinExistence type="predicted"/>
<protein>
    <submittedName>
        <fullName evidence="1">Uncharacterized protein</fullName>
    </submittedName>
</protein>
<dbReference type="Proteomes" id="UP001178888">
    <property type="component" value="Unassembled WGS sequence"/>
</dbReference>
<sequence>MSAEELNKMIAVKKMDLEECEFELYNRYYPSIVRMAMMNYISVLQTQLEKYIHEQIKNKHI</sequence>
<evidence type="ECO:0000313" key="1">
    <source>
        <dbReference type="EMBL" id="MDQ6595078.1"/>
    </source>
</evidence>
<reference evidence="1" key="1">
    <citation type="submission" date="2023-08" db="EMBL/GenBank/DDBJ databases">
        <title>Nitrogen cycling bacteria in agricultural field soils.</title>
        <authorList>
            <person name="Jang J."/>
        </authorList>
    </citation>
    <scope>NUCLEOTIDE SEQUENCE</scope>
    <source>
        <strain evidence="1">PS3-36</strain>
    </source>
</reference>
<dbReference type="AlphaFoldDB" id="A0AA90TVC1"/>
<evidence type="ECO:0000313" key="2">
    <source>
        <dbReference type="Proteomes" id="UP001178888"/>
    </source>
</evidence>
<dbReference type="EMBL" id="JAVGVR010000001">
    <property type="protein sequence ID" value="MDQ6595078.1"/>
    <property type="molecule type" value="Genomic_DNA"/>
</dbReference>
<name>A0AA90TVC1_9BACI</name>
<keyword evidence="2" id="KW-1185">Reference proteome</keyword>